<dbReference type="KEGG" id="mgg:MPLG2_1868"/>
<reference evidence="3 4" key="1">
    <citation type="submission" date="2018-02" db="EMBL/GenBank/DDBJ databases">
        <authorList>
            <person name="Cohen D.B."/>
            <person name="Kent A.D."/>
        </authorList>
    </citation>
    <scope>NUCLEOTIDE SEQUENCE [LARGE SCALE GENOMIC DNA]</scope>
    <source>
        <strain evidence="3">1</strain>
    </source>
</reference>
<dbReference type="Gene3D" id="3.40.50.1860">
    <property type="match status" value="2"/>
</dbReference>
<dbReference type="PANTHER" id="PTHR21198">
    <property type="entry name" value="GLUTAMATE RACEMASE"/>
    <property type="match status" value="1"/>
</dbReference>
<sequence length="232" mass="24629">MRTIGLIGGMSWHSTMTYYRLLNESVANELGGHASARIVLQSLDFAEVRACQVTGDWQTAVRLLADAAVACQNGGADVVAICTNLMHKVAPAVEAALTVPLLHIADAVAAEATRQGCTRLGILGTKWTMQERFYADRLARHGIEVVVPGVDDCDLIDRVIFDELTQGVIRDESRAAYQRVIDRLAGCGAQAVVLACTEIGLLLAPGQSALPMIDSAEAHAAELARVALAVPA</sequence>
<evidence type="ECO:0000256" key="1">
    <source>
        <dbReference type="ARBA" id="ARBA00007847"/>
    </source>
</evidence>
<gene>
    <name evidence="3" type="primary">ygeA</name>
    <name evidence="3" type="ORF">MPLG2_1868</name>
</gene>
<name>A0A2N9JH86_9ACTN</name>
<accession>A0A2N9JH86</accession>
<protein>
    <submittedName>
        <fullName evidence="3">Putative racemase YgeA</fullName>
        <ecNumber evidence="3">5.-.-.-</ecNumber>
    </submittedName>
</protein>
<dbReference type="EC" id="5.-.-.-" evidence="3"/>
<organism evidence="3 4">
    <name type="scientific">Micropruina glycogenica</name>
    <dbReference type="NCBI Taxonomy" id="75385"/>
    <lineage>
        <taxon>Bacteria</taxon>
        <taxon>Bacillati</taxon>
        <taxon>Actinomycetota</taxon>
        <taxon>Actinomycetes</taxon>
        <taxon>Propionibacteriales</taxon>
        <taxon>Nocardioidaceae</taxon>
        <taxon>Micropruina</taxon>
    </lineage>
</organism>
<dbReference type="InterPro" id="IPR004380">
    <property type="entry name" value="Asp_race"/>
</dbReference>
<dbReference type="InterPro" id="IPR015942">
    <property type="entry name" value="Asp/Glu/hydantoin_racemase"/>
</dbReference>
<dbReference type="SUPFAM" id="SSF53681">
    <property type="entry name" value="Aspartate/glutamate racemase"/>
    <property type="match status" value="2"/>
</dbReference>
<dbReference type="GO" id="GO:0047661">
    <property type="term" value="F:amino-acid racemase activity"/>
    <property type="evidence" value="ECO:0007669"/>
    <property type="project" value="InterPro"/>
</dbReference>
<keyword evidence="4" id="KW-1185">Reference proteome</keyword>
<dbReference type="Pfam" id="PF01177">
    <property type="entry name" value="Asp_Glu_race"/>
    <property type="match status" value="1"/>
</dbReference>
<dbReference type="Proteomes" id="UP000238164">
    <property type="component" value="Chromosome 1"/>
</dbReference>
<dbReference type="NCBIfam" id="TIGR00035">
    <property type="entry name" value="asp_race"/>
    <property type="match status" value="1"/>
</dbReference>
<dbReference type="OrthoDB" id="9803739at2"/>
<dbReference type="PANTHER" id="PTHR21198:SF7">
    <property type="entry name" value="ASPARTATE-GLUTAMATE RACEMASE FAMILY"/>
    <property type="match status" value="1"/>
</dbReference>
<dbReference type="RefSeq" id="WP_105185751.1">
    <property type="nucleotide sequence ID" value="NZ_BAAAGO010000014.1"/>
</dbReference>
<dbReference type="EMBL" id="LT985188">
    <property type="protein sequence ID" value="SPD86898.1"/>
    <property type="molecule type" value="Genomic_DNA"/>
</dbReference>
<keyword evidence="2 3" id="KW-0413">Isomerase</keyword>
<evidence type="ECO:0000313" key="3">
    <source>
        <dbReference type="EMBL" id="SPD86898.1"/>
    </source>
</evidence>
<evidence type="ECO:0000313" key="4">
    <source>
        <dbReference type="Proteomes" id="UP000238164"/>
    </source>
</evidence>
<proteinExistence type="inferred from homology"/>
<evidence type="ECO:0000256" key="2">
    <source>
        <dbReference type="ARBA" id="ARBA00023235"/>
    </source>
</evidence>
<comment type="similarity">
    <text evidence="1">Belongs to the aspartate/glutamate racemases family.</text>
</comment>
<dbReference type="InterPro" id="IPR001920">
    <property type="entry name" value="Asp/Glu_race"/>
</dbReference>
<dbReference type="AlphaFoldDB" id="A0A2N9JH86"/>